<dbReference type="Pfam" id="PF07690">
    <property type="entry name" value="MFS_1"/>
    <property type="match status" value="1"/>
</dbReference>
<comment type="caution">
    <text evidence="9">The sequence shown here is derived from an EMBL/GenBank/DDBJ whole genome shotgun (WGS) entry which is preliminary data.</text>
</comment>
<evidence type="ECO:0000256" key="7">
    <source>
        <dbReference type="SAM" id="Phobius"/>
    </source>
</evidence>
<keyword evidence="4 7" id="KW-0812">Transmembrane</keyword>
<evidence type="ECO:0000256" key="6">
    <source>
        <dbReference type="ARBA" id="ARBA00023136"/>
    </source>
</evidence>
<evidence type="ECO:0000313" key="10">
    <source>
        <dbReference type="Proteomes" id="UP001500742"/>
    </source>
</evidence>
<keyword evidence="6 7" id="KW-0472">Membrane</keyword>
<dbReference type="InterPro" id="IPR011701">
    <property type="entry name" value="MFS"/>
</dbReference>
<feature type="transmembrane region" description="Helical" evidence="7">
    <location>
        <begin position="320"/>
        <end position="339"/>
    </location>
</feature>
<evidence type="ECO:0000313" key="9">
    <source>
        <dbReference type="EMBL" id="GAA3985476.1"/>
    </source>
</evidence>
<keyword evidence="3" id="KW-1003">Cell membrane</keyword>
<proteinExistence type="predicted"/>
<dbReference type="InterPro" id="IPR036259">
    <property type="entry name" value="MFS_trans_sf"/>
</dbReference>
<evidence type="ECO:0000259" key="8">
    <source>
        <dbReference type="PROSITE" id="PS50850"/>
    </source>
</evidence>
<feature type="transmembrane region" description="Helical" evidence="7">
    <location>
        <begin position="193"/>
        <end position="213"/>
    </location>
</feature>
<dbReference type="InterPro" id="IPR050171">
    <property type="entry name" value="MFS_Transporters"/>
</dbReference>
<feature type="transmembrane region" description="Helical" evidence="7">
    <location>
        <begin position="148"/>
        <end position="166"/>
    </location>
</feature>
<dbReference type="Gene3D" id="1.20.1250.20">
    <property type="entry name" value="MFS general substrate transporter like domains"/>
    <property type="match status" value="1"/>
</dbReference>
<protein>
    <submittedName>
        <fullName evidence="9">MFS transporter</fullName>
    </submittedName>
</protein>
<dbReference type="EMBL" id="BAAAZC010000029">
    <property type="protein sequence ID" value="GAA3985476.1"/>
    <property type="molecule type" value="Genomic_DNA"/>
</dbReference>
<keyword evidence="5 7" id="KW-1133">Transmembrane helix</keyword>
<evidence type="ECO:0000256" key="3">
    <source>
        <dbReference type="ARBA" id="ARBA00022475"/>
    </source>
</evidence>
<comment type="subcellular location">
    <subcellularLocation>
        <location evidence="1">Cell membrane</location>
        <topology evidence="1">Multi-pass membrane protein</topology>
    </subcellularLocation>
</comment>
<dbReference type="SUPFAM" id="SSF103473">
    <property type="entry name" value="MFS general substrate transporter"/>
    <property type="match status" value="1"/>
</dbReference>
<evidence type="ECO:0000256" key="1">
    <source>
        <dbReference type="ARBA" id="ARBA00004651"/>
    </source>
</evidence>
<dbReference type="PANTHER" id="PTHR23517:SF2">
    <property type="entry name" value="MULTIDRUG RESISTANCE PROTEIN MDTH"/>
    <property type="match status" value="1"/>
</dbReference>
<gene>
    <name evidence="9" type="ORF">GCM10022210_42020</name>
</gene>
<accession>A0ABP7QNF1</accession>
<feature type="transmembrane region" description="Helical" evidence="7">
    <location>
        <begin position="351"/>
        <end position="369"/>
    </location>
</feature>
<reference evidence="10" key="1">
    <citation type="journal article" date="2019" name="Int. J. Syst. Evol. Microbiol.">
        <title>The Global Catalogue of Microorganisms (GCM) 10K type strain sequencing project: providing services to taxonomists for standard genome sequencing and annotation.</title>
        <authorList>
            <consortium name="The Broad Institute Genomics Platform"/>
            <consortium name="The Broad Institute Genome Sequencing Center for Infectious Disease"/>
            <person name="Wu L."/>
            <person name="Ma J."/>
        </authorList>
    </citation>
    <scope>NUCLEOTIDE SEQUENCE [LARGE SCALE GENOMIC DNA]</scope>
    <source>
        <strain evidence="10">JCM 16601</strain>
    </source>
</reference>
<feature type="transmembrane region" description="Helical" evidence="7">
    <location>
        <begin position="285"/>
        <end position="308"/>
    </location>
</feature>
<feature type="transmembrane region" description="Helical" evidence="7">
    <location>
        <begin position="228"/>
        <end position="247"/>
    </location>
</feature>
<feature type="transmembrane region" description="Helical" evidence="7">
    <location>
        <begin position="21"/>
        <end position="48"/>
    </location>
</feature>
<evidence type="ECO:0000256" key="2">
    <source>
        <dbReference type="ARBA" id="ARBA00022448"/>
    </source>
</evidence>
<feature type="domain" description="Major facilitator superfamily (MFS) profile" evidence="8">
    <location>
        <begin position="1"/>
        <end position="374"/>
    </location>
</feature>
<evidence type="ECO:0000256" key="5">
    <source>
        <dbReference type="ARBA" id="ARBA00022989"/>
    </source>
</evidence>
<name>A0ABP7QNF1_9SPHI</name>
<sequence>MLINRSGTMVIPFMSIYTIQVLHFTIVQAGMIMAFFGIGSFFGAFIGGKLTDKIGFYDIQVCALLLGGILFIILGFQRTFLSLSICTFILSVCNDSFRPANSAAIAHYSDDSNKTRSYSLNRLAVNLGWAFGGGLGGFLASISYHSLFWVDGCTNIFAAVLLLTLMPRAKIKITINKVKDTVTAVSSAYKDKVYLVFIVLNTLFSTCFFEFFVMQPVFYKIQWHLSERYIGCLLALNGILIVIIEMVLINKLEGKRNPLTYICTGIILSGLSFVLLNILPHNGLVAILIVVLITLGEIVAMPFMNAFWISRTNNRNRGEYAALYGMSWSAAQIIAPAFGNRIVAYGGFDTLWWVLGGICLLVSIGYYIMKKVTHTPKQALTLEDAF</sequence>
<keyword evidence="2" id="KW-0813">Transport</keyword>
<dbReference type="PROSITE" id="PS50850">
    <property type="entry name" value="MFS"/>
    <property type="match status" value="1"/>
</dbReference>
<feature type="transmembrane region" description="Helical" evidence="7">
    <location>
        <begin position="123"/>
        <end position="142"/>
    </location>
</feature>
<evidence type="ECO:0000256" key="4">
    <source>
        <dbReference type="ARBA" id="ARBA00022692"/>
    </source>
</evidence>
<dbReference type="InterPro" id="IPR020846">
    <property type="entry name" value="MFS_dom"/>
</dbReference>
<feature type="transmembrane region" description="Helical" evidence="7">
    <location>
        <begin position="259"/>
        <end position="279"/>
    </location>
</feature>
<feature type="transmembrane region" description="Helical" evidence="7">
    <location>
        <begin position="54"/>
        <end position="76"/>
    </location>
</feature>
<dbReference type="Proteomes" id="UP001500742">
    <property type="component" value="Unassembled WGS sequence"/>
</dbReference>
<keyword evidence="10" id="KW-1185">Reference proteome</keyword>
<organism evidence="9 10">
    <name type="scientific">Mucilaginibacter dorajii</name>
    <dbReference type="NCBI Taxonomy" id="692994"/>
    <lineage>
        <taxon>Bacteria</taxon>
        <taxon>Pseudomonadati</taxon>
        <taxon>Bacteroidota</taxon>
        <taxon>Sphingobacteriia</taxon>
        <taxon>Sphingobacteriales</taxon>
        <taxon>Sphingobacteriaceae</taxon>
        <taxon>Mucilaginibacter</taxon>
    </lineage>
</organism>
<dbReference type="PANTHER" id="PTHR23517">
    <property type="entry name" value="RESISTANCE PROTEIN MDTM, PUTATIVE-RELATED-RELATED"/>
    <property type="match status" value="1"/>
</dbReference>